<keyword evidence="4" id="KW-1185">Reference proteome</keyword>
<dbReference type="Proteomes" id="UP001056873">
    <property type="component" value="Chromosome"/>
</dbReference>
<organism evidence="3 4">
    <name type="scientific">Serratia entomophila</name>
    <dbReference type="NCBI Taxonomy" id="42906"/>
    <lineage>
        <taxon>Bacteria</taxon>
        <taxon>Pseudomonadati</taxon>
        <taxon>Pseudomonadota</taxon>
        <taxon>Gammaproteobacteria</taxon>
        <taxon>Enterobacterales</taxon>
        <taxon>Yersiniaceae</taxon>
        <taxon>Serratia</taxon>
    </lineage>
</organism>
<evidence type="ECO:0000259" key="2">
    <source>
        <dbReference type="Pfam" id="PF00419"/>
    </source>
</evidence>
<feature type="chain" id="PRO_5046093436" evidence="1">
    <location>
        <begin position="24"/>
        <end position="162"/>
    </location>
</feature>
<dbReference type="SUPFAM" id="SSF49401">
    <property type="entry name" value="Bacterial adhesins"/>
    <property type="match status" value="1"/>
</dbReference>
<evidence type="ECO:0000313" key="3">
    <source>
        <dbReference type="EMBL" id="USV01059.1"/>
    </source>
</evidence>
<feature type="signal peptide" evidence="1">
    <location>
        <begin position="1"/>
        <end position="23"/>
    </location>
</feature>
<protein>
    <submittedName>
        <fullName evidence="3">Fimbrial protein</fullName>
    </submittedName>
</protein>
<keyword evidence="1" id="KW-0732">Signal</keyword>
<evidence type="ECO:0000256" key="1">
    <source>
        <dbReference type="SAM" id="SignalP"/>
    </source>
</evidence>
<name>A0ABY5CTB1_9GAMM</name>
<dbReference type="Pfam" id="PF00419">
    <property type="entry name" value="Fimbrial"/>
    <property type="match status" value="1"/>
</dbReference>
<accession>A0ABY5CTB1</accession>
<dbReference type="EMBL" id="CP074347">
    <property type="protein sequence ID" value="USV01059.1"/>
    <property type="molecule type" value="Genomic_DNA"/>
</dbReference>
<dbReference type="InterPro" id="IPR008966">
    <property type="entry name" value="Adhesion_dom_sf"/>
</dbReference>
<sequence length="162" mass="17263">MTCDLPVRALLLLGALLSSPLWAADNLLFRGTLIEPPPCRINDGATVDVDFGDRVGVKKVDGVNYQQALNYRISCEPGASGLDMTLTLRGQQTGYDMAAVRTNLADLGIRVLQNGKPFTLNQPIGIDPKSPPLLEAVPVKTPGATLKEGAFVATATLQANYQ</sequence>
<dbReference type="InterPro" id="IPR000259">
    <property type="entry name" value="Adhesion_dom_fimbrial"/>
</dbReference>
<feature type="domain" description="Fimbrial-type adhesion" evidence="2">
    <location>
        <begin position="29"/>
        <end position="162"/>
    </location>
</feature>
<reference evidence="3" key="1">
    <citation type="journal article" date="2022" name="BMC Genomics">
        <title>Genome sequence of the entomopathogenic Serratia entomophila isolate 626 and characterisation of the species specific itaconate degradation pathway.</title>
        <authorList>
            <person name="Vaughan A.L."/>
            <person name="Altermann E."/>
            <person name="Glare T.R."/>
            <person name="Hurst M.R.H."/>
        </authorList>
    </citation>
    <scope>NUCLEOTIDE SEQUENCE</scope>
    <source>
        <strain evidence="3">626</strain>
    </source>
</reference>
<dbReference type="RefSeq" id="WP_151415999.1">
    <property type="nucleotide sequence ID" value="NZ_CAMIPH010000015.1"/>
</dbReference>
<evidence type="ECO:0000313" key="4">
    <source>
        <dbReference type="Proteomes" id="UP001056873"/>
    </source>
</evidence>
<proteinExistence type="predicted"/>
<gene>
    <name evidence="3" type="ORF">KFQ06_00395</name>
</gene>
<dbReference type="Gene3D" id="2.60.40.1090">
    <property type="entry name" value="Fimbrial-type adhesion domain"/>
    <property type="match status" value="1"/>
</dbReference>
<dbReference type="InterPro" id="IPR036937">
    <property type="entry name" value="Adhesion_dom_fimbrial_sf"/>
</dbReference>